<keyword evidence="5" id="KW-1185">Reference proteome</keyword>
<dbReference type="STRING" id="27342.A0A0H2RM07"/>
<proteinExistence type="predicted"/>
<feature type="domain" description="Yeast cell wall synthesis Kre9/Knh1-like N-terminal" evidence="3">
    <location>
        <begin position="36"/>
        <end position="119"/>
    </location>
</feature>
<feature type="chain" id="PRO_5005201843" description="Yeast cell wall synthesis Kre9/Knh1-like N-terminal domain-containing protein" evidence="2">
    <location>
        <begin position="24"/>
        <end position="122"/>
    </location>
</feature>
<dbReference type="InParanoid" id="A0A0H2RM07"/>
<feature type="signal peptide" evidence="2">
    <location>
        <begin position="1"/>
        <end position="23"/>
    </location>
</feature>
<evidence type="ECO:0000313" key="5">
    <source>
        <dbReference type="Proteomes" id="UP000053477"/>
    </source>
</evidence>
<dbReference type="AlphaFoldDB" id="A0A0H2RM07"/>
<protein>
    <recommendedName>
        <fullName evidence="3">Yeast cell wall synthesis Kre9/Knh1-like N-terminal domain-containing protein</fullName>
    </recommendedName>
</protein>
<keyword evidence="1 2" id="KW-0732">Signal</keyword>
<accession>A0A0H2RM07</accession>
<evidence type="ECO:0000256" key="2">
    <source>
        <dbReference type="SAM" id="SignalP"/>
    </source>
</evidence>
<organism evidence="4 5">
    <name type="scientific">Schizopora paradoxa</name>
    <dbReference type="NCBI Taxonomy" id="27342"/>
    <lineage>
        <taxon>Eukaryota</taxon>
        <taxon>Fungi</taxon>
        <taxon>Dikarya</taxon>
        <taxon>Basidiomycota</taxon>
        <taxon>Agaricomycotina</taxon>
        <taxon>Agaricomycetes</taxon>
        <taxon>Hymenochaetales</taxon>
        <taxon>Schizoporaceae</taxon>
        <taxon>Schizopora</taxon>
    </lineage>
</organism>
<evidence type="ECO:0000256" key="1">
    <source>
        <dbReference type="ARBA" id="ARBA00022729"/>
    </source>
</evidence>
<reference evidence="4 5" key="1">
    <citation type="submission" date="2015-04" db="EMBL/GenBank/DDBJ databases">
        <title>Complete genome sequence of Schizopora paradoxa KUC8140, a cosmopolitan wood degrader in East Asia.</title>
        <authorList>
            <consortium name="DOE Joint Genome Institute"/>
            <person name="Min B."/>
            <person name="Park H."/>
            <person name="Jang Y."/>
            <person name="Kim J.-J."/>
            <person name="Kim K.H."/>
            <person name="Pangilinan J."/>
            <person name="Lipzen A."/>
            <person name="Riley R."/>
            <person name="Grigoriev I.V."/>
            <person name="Spatafora J.W."/>
            <person name="Choi I.-G."/>
        </authorList>
    </citation>
    <scope>NUCLEOTIDE SEQUENCE [LARGE SCALE GENOMIC DNA]</scope>
    <source>
        <strain evidence="4 5">KUC8140</strain>
    </source>
</reference>
<dbReference type="Proteomes" id="UP000053477">
    <property type="component" value="Unassembled WGS sequence"/>
</dbReference>
<sequence length="122" mass="13350">MRLTLRNVVSVLAMITFSVPSFGIEITQPSGIVPWLQNEPNLIAWTFVNGDPSNFSVIINNQNMSVLNGNLVIVAIVKTSDREFNVSNVTLPESPGYRLTFADPLNSNEIFAQSAAFSILPP</sequence>
<dbReference type="Pfam" id="PF10342">
    <property type="entry name" value="Kre9_KNH"/>
    <property type="match status" value="1"/>
</dbReference>
<evidence type="ECO:0000313" key="4">
    <source>
        <dbReference type="EMBL" id="KLO12637.1"/>
    </source>
</evidence>
<dbReference type="InterPro" id="IPR018466">
    <property type="entry name" value="Kre9/Knh1-like_N"/>
</dbReference>
<name>A0A0H2RM07_9AGAM</name>
<dbReference type="EMBL" id="KQ085974">
    <property type="protein sequence ID" value="KLO12637.1"/>
    <property type="molecule type" value="Genomic_DNA"/>
</dbReference>
<dbReference type="OrthoDB" id="5316007at2759"/>
<gene>
    <name evidence="4" type="ORF">SCHPADRAFT_941104</name>
</gene>
<evidence type="ECO:0000259" key="3">
    <source>
        <dbReference type="Pfam" id="PF10342"/>
    </source>
</evidence>